<dbReference type="AlphaFoldDB" id="A0A367LZR0"/>
<dbReference type="EMBL" id="QORE01001960">
    <property type="protein sequence ID" value="RCI70610.1"/>
    <property type="molecule type" value="Genomic_DNA"/>
</dbReference>
<protein>
    <submittedName>
        <fullName evidence="1">Hemolysin D</fullName>
    </submittedName>
</protein>
<gene>
    <name evidence="1" type="ORF">DT376_33595</name>
</gene>
<comment type="caution">
    <text evidence="1">The sequence shown here is derived from an EMBL/GenBank/DDBJ whole genome shotgun (WGS) entry which is preliminary data.</text>
</comment>
<dbReference type="Proteomes" id="UP000253594">
    <property type="component" value="Unassembled WGS sequence"/>
</dbReference>
<evidence type="ECO:0000313" key="2">
    <source>
        <dbReference type="Proteomes" id="UP000253594"/>
    </source>
</evidence>
<organism evidence="1 2">
    <name type="scientific">Pseudomonas aeruginosa</name>
    <dbReference type="NCBI Taxonomy" id="287"/>
    <lineage>
        <taxon>Bacteria</taxon>
        <taxon>Pseudomonadati</taxon>
        <taxon>Pseudomonadota</taxon>
        <taxon>Gammaproteobacteria</taxon>
        <taxon>Pseudomonadales</taxon>
        <taxon>Pseudomonadaceae</taxon>
        <taxon>Pseudomonas</taxon>
    </lineage>
</organism>
<proteinExistence type="predicted"/>
<evidence type="ECO:0000313" key="1">
    <source>
        <dbReference type="EMBL" id="RCI70610.1"/>
    </source>
</evidence>
<reference evidence="1 2" key="1">
    <citation type="submission" date="2018-07" db="EMBL/GenBank/DDBJ databases">
        <title>Mechanisms of high-level aminoglycoside resistance among Gram-negative pathogens in Brazil.</title>
        <authorList>
            <person name="Ballaben A.S."/>
            <person name="Darini A.L.C."/>
            <person name="Doi Y."/>
        </authorList>
    </citation>
    <scope>NUCLEOTIDE SEQUENCE [LARGE SCALE GENOMIC DNA]</scope>
    <source>
        <strain evidence="1 2">B2-305</strain>
    </source>
</reference>
<name>A0A367LZR0_PSEAI</name>
<sequence>MNTAVNVNVVHESEAQRQFARVKLPARIRYIGANREGVDARLLDLSAGGFA</sequence>
<feature type="non-terminal residue" evidence="1">
    <location>
        <position position="51"/>
    </location>
</feature>
<dbReference type="Gene3D" id="2.40.10.220">
    <property type="entry name" value="predicted glycosyltransferase like domains"/>
    <property type="match status" value="1"/>
</dbReference>
<accession>A0A367LZR0</accession>